<comment type="caution">
    <text evidence="3">The sequence shown here is derived from an EMBL/GenBank/DDBJ whole genome shotgun (WGS) entry which is preliminary data.</text>
</comment>
<proteinExistence type="predicted"/>
<reference evidence="3" key="1">
    <citation type="submission" date="2020-08" db="EMBL/GenBank/DDBJ databases">
        <title>Multicomponent nature underlies the extraordinary mechanical properties of spider dragline silk.</title>
        <authorList>
            <person name="Kono N."/>
            <person name="Nakamura H."/>
            <person name="Mori M."/>
            <person name="Yoshida Y."/>
            <person name="Ohtoshi R."/>
            <person name="Malay A.D."/>
            <person name="Moran D.A.P."/>
            <person name="Tomita M."/>
            <person name="Numata K."/>
            <person name="Arakawa K."/>
        </authorList>
    </citation>
    <scope>NUCLEOTIDE SEQUENCE</scope>
</reference>
<keyword evidence="4" id="KW-1185">Reference proteome</keyword>
<evidence type="ECO:0000256" key="1">
    <source>
        <dbReference type="ARBA" id="ARBA00004496"/>
    </source>
</evidence>
<protein>
    <recommendedName>
        <fullName evidence="5">AB hydrolase-1 domain-containing protein</fullName>
    </recommendedName>
</protein>
<dbReference type="EMBL" id="BMAW01128765">
    <property type="protein sequence ID" value="GFU27357.1"/>
    <property type="molecule type" value="Genomic_DNA"/>
</dbReference>
<gene>
    <name evidence="3" type="primary">Abhd14b</name>
    <name evidence="3" type="ORF">NPIL_185741</name>
</gene>
<comment type="subcellular location">
    <subcellularLocation>
        <location evidence="1">Cytoplasm</location>
    </subcellularLocation>
</comment>
<accession>A0A8X6QKT7</accession>
<name>A0A8X6QKT7_NEPPI</name>
<evidence type="ECO:0008006" key="5">
    <source>
        <dbReference type="Google" id="ProtNLM"/>
    </source>
</evidence>
<dbReference type="InterPro" id="IPR029058">
    <property type="entry name" value="AB_hydrolase_fold"/>
</dbReference>
<evidence type="ECO:0000256" key="2">
    <source>
        <dbReference type="ARBA" id="ARBA00022490"/>
    </source>
</evidence>
<dbReference type="AlphaFoldDB" id="A0A8X6QKT7"/>
<dbReference type="OrthoDB" id="284184at2759"/>
<dbReference type="GO" id="GO:0005737">
    <property type="term" value="C:cytoplasm"/>
    <property type="evidence" value="ECO:0007669"/>
    <property type="project" value="UniProtKB-SubCell"/>
</dbReference>
<dbReference type="PANTHER" id="PTHR46197:SF3">
    <property type="entry name" value="AB HYDROLASE-1 DOMAIN-CONTAINING PROTEIN"/>
    <property type="match status" value="1"/>
</dbReference>
<dbReference type="PANTHER" id="PTHR46197">
    <property type="entry name" value="PROTEIN ABHD14B-LIKE"/>
    <property type="match status" value="1"/>
</dbReference>
<evidence type="ECO:0000313" key="3">
    <source>
        <dbReference type="EMBL" id="GFU27357.1"/>
    </source>
</evidence>
<organism evidence="3 4">
    <name type="scientific">Nephila pilipes</name>
    <name type="common">Giant wood spider</name>
    <name type="synonym">Nephila maculata</name>
    <dbReference type="NCBI Taxonomy" id="299642"/>
    <lineage>
        <taxon>Eukaryota</taxon>
        <taxon>Metazoa</taxon>
        <taxon>Ecdysozoa</taxon>
        <taxon>Arthropoda</taxon>
        <taxon>Chelicerata</taxon>
        <taxon>Arachnida</taxon>
        <taxon>Araneae</taxon>
        <taxon>Araneomorphae</taxon>
        <taxon>Entelegynae</taxon>
        <taxon>Araneoidea</taxon>
        <taxon>Nephilidae</taxon>
        <taxon>Nephila</taxon>
    </lineage>
</organism>
<dbReference type="SUPFAM" id="SSF53474">
    <property type="entry name" value="alpha/beta-Hydrolases"/>
    <property type="match status" value="1"/>
</dbReference>
<sequence length="262" mass="29897">MREKEMSRFWRSLDLKRLSIPEDIRLKKDCIIIKEGVKVIDEANVFYREALPVNDSPPSVISVLLLHGQMFSSKTWFDLGTLHILPAMGYRTIAVDLPGYANSPAVKISNRASFLHSIIQNFELQYPVIISPSMSGYFSLPYLLQNWKGVAGYVPVAPVGIEVLEELPPHQDPSVKNEVYEPLREFLYDPVPDLSHIQTPTMVVFGEKDRSRSSALLNLLPMSQCQEIPNGRHPAYLDNPNLWHQLLYNFLESLSHTYSLEM</sequence>
<dbReference type="Gene3D" id="3.40.50.1820">
    <property type="entry name" value="alpha/beta hydrolase"/>
    <property type="match status" value="1"/>
</dbReference>
<evidence type="ECO:0000313" key="4">
    <source>
        <dbReference type="Proteomes" id="UP000887013"/>
    </source>
</evidence>
<keyword evidence="2" id="KW-0963">Cytoplasm</keyword>
<dbReference type="Proteomes" id="UP000887013">
    <property type="component" value="Unassembled WGS sequence"/>
</dbReference>